<gene>
    <name evidence="6" type="ORF">SAMN05216605_101140</name>
</gene>
<name>A0A1G7RGJ4_9PSED</name>
<dbReference type="Gene3D" id="2.60.120.10">
    <property type="entry name" value="Jelly Rolls"/>
    <property type="match status" value="1"/>
</dbReference>
<feature type="domain" description="HTH araC/xylS-type" evidence="5">
    <location>
        <begin position="191"/>
        <end position="289"/>
    </location>
</feature>
<dbReference type="Gene3D" id="1.10.10.60">
    <property type="entry name" value="Homeodomain-like"/>
    <property type="match status" value="1"/>
</dbReference>
<evidence type="ECO:0000256" key="4">
    <source>
        <dbReference type="ARBA" id="ARBA00023163"/>
    </source>
</evidence>
<keyword evidence="1" id="KW-0805">Transcription regulation</keyword>
<dbReference type="GO" id="GO:0003700">
    <property type="term" value="F:DNA-binding transcription factor activity"/>
    <property type="evidence" value="ECO:0007669"/>
    <property type="project" value="InterPro"/>
</dbReference>
<dbReference type="STRING" id="89065.SAMN05216605_101140"/>
<dbReference type="CDD" id="cd06999">
    <property type="entry name" value="cupin_HpaA-like_N"/>
    <property type="match status" value="1"/>
</dbReference>
<keyword evidence="7" id="KW-1185">Reference proteome</keyword>
<keyword evidence="2" id="KW-0238">DNA-binding</keyword>
<dbReference type="InterPro" id="IPR003313">
    <property type="entry name" value="AraC-bd"/>
</dbReference>
<organism evidence="6 7">
    <name type="scientific">Pseudomonas abietaniphila</name>
    <dbReference type="NCBI Taxonomy" id="89065"/>
    <lineage>
        <taxon>Bacteria</taxon>
        <taxon>Pseudomonadati</taxon>
        <taxon>Pseudomonadota</taxon>
        <taxon>Gammaproteobacteria</taxon>
        <taxon>Pseudomonadales</taxon>
        <taxon>Pseudomonadaceae</taxon>
        <taxon>Pseudomonas</taxon>
    </lineage>
</organism>
<keyword evidence="3" id="KW-0010">Activator</keyword>
<dbReference type="Pfam" id="PF02311">
    <property type="entry name" value="AraC_binding"/>
    <property type="match status" value="1"/>
</dbReference>
<dbReference type="SUPFAM" id="SSF46689">
    <property type="entry name" value="Homeodomain-like"/>
    <property type="match status" value="1"/>
</dbReference>
<evidence type="ECO:0000256" key="3">
    <source>
        <dbReference type="ARBA" id="ARBA00023159"/>
    </source>
</evidence>
<dbReference type="InterPro" id="IPR011051">
    <property type="entry name" value="RmlC_Cupin_sf"/>
</dbReference>
<evidence type="ECO:0000313" key="6">
    <source>
        <dbReference type="EMBL" id="SDG09897.1"/>
    </source>
</evidence>
<dbReference type="OrthoDB" id="9814125at2"/>
<dbReference type="InterPro" id="IPR018060">
    <property type="entry name" value="HTH_AraC"/>
</dbReference>
<dbReference type="RefSeq" id="WP_074749486.1">
    <property type="nucleotide sequence ID" value="NZ_FNCO01000001.1"/>
</dbReference>
<sequence>MVRAVLDNIPVFKLYGEGQRWATPDLLHCETIAKRSRLHHWEIQPHRHADLCQLLYVRKGQAQIDIEGQHLVVREAALQVVPPQCVHGFRFSEDIDGYVVTLAAPLIAQLQAQAGATHDVLAQPALYLAGSDRKYLTTLFTALLREYQTLQSGRDVMLHSLINVALVWVGRQATARNSSKQAPERGRRYLAHFISLIETHFREQPSVEHLAYKVGLSVAQLNNICRELAGLSALQVVHQRMLLEAKRSLIYTSMTVAQVADALGFSDPAYFSRFFKRLSGLSPSDFRGQGLRQTDP</sequence>
<evidence type="ECO:0000313" key="7">
    <source>
        <dbReference type="Proteomes" id="UP000182894"/>
    </source>
</evidence>
<dbReference type="PANTHER" id="PTHR43280:SF32">
    <property type="entry name" value="TRANSCRIPTIONAL REGULATORY PROTEIN"/>
    <property type="match status" value="1"/>
</dbReference>
<dbReference type="InterPro" id="IPR014710">
    <property type="entry name" value="RmlC-like_jellyroll"/>
</dbReference>
<dbReference type="PANTHER" id="PTHR43280">
    <property type="entry name" value="ARAC-FAMILY TRANSCRIPTIONAL REGULATOR"/>
    <property type="match status" value="1"/>
</dbReference>
<dbReference type="InterPro" id="IPR009057">
    <property type="entry name" value="Homeodomain-like_sf"/>
</dbReference>
<dbReference type="Proteomes" id="UP000182894">
    <property type="component" value="Unassembled WGS sequence"/>
</dbReference>
<evidence type="ECO:0000259" key="5">
    <source>
        <dbReference type="PROSITE" id="PS01124"/>
    </source>
</evidence>
<dbReference type="InterPro" id="IPR047264">
    <property type="entry name" value="Cupin_HpaA-like_N"/>
</dbReference>
<reference evidence="7" key="1">
    <citation type="submission" date="2016-10" db="EMBL/GenBank/DDBJ databases">
        <authorList>
            <person name="Varghese N."/>
            <person name="Submissions S."/>
        </authorList>
    </citation>
    <scope>NUCLEOTIDE SEQUENCE [LARGE SCALE GENOMIC DNA]</scope>
    <source>
        <strain evidence="7">ATCC 700689</strain>
    </source>
</reference>
<evidence type="ECO:0000256" key="1">
    <source>
        <dbReference type="ARBA" id="ARBA00023015"/>
    </source>
</evidence>
<proteinExistence type="predicted"/>
<dbReference type="InterPro" id="IPR020449">
    <property type="entry name" value="Tscrpt_reg_AraC-type_HTH"/>
</dbReference>
<accession>A0A1G7RGJ4</accession>
<dbReference type="PROSITE" id="PS01124">
    <property type="entry name" value="HTH_ARAC_FAMILY_2"/>
    <property type="match status" value="1"/>
</dbReference>
<keyword evidence="4" id="KW-0804">Transcription</keyword>
<dbReference type="EMBL" id="FNCO01000001">
    <property type="protein sequence ID" value="SDG09897.1"/>
    <property type="molecule type" value="Genomic_DNA"/>
</dbReference>
<evidence type="ECO:0000256" key="2">
    <source>
        <dbReference type="ARBA" id="ARBA00023125"/>
    </source>
</evidence>
<dbReference type="PRINTS" id="PR00032">
    <property type="entry name" value="HTHARAC"/>
</dbReference>
<protein>
    <submittedName>
        <fullName evidence="6">Transcriptional regulator, AraC family</fullName>
    </submittedName>
</protein>
<dbReference type="SMART" id="SM00342">
    <property type="entry name" value="HTH_ARAC"/>
    <property type="match status" value="1"/>
</dbReference>
<dbReference type="SUPFAM" id="SSF51182">
    <property type="entry name" value="RmlC-like cupins"/>
    <property type="match status" value="1"/>
</dbReference>
<dbReference type="AlphaFoldDB" id="A0A1G7RGJ4"/>
<dbReference type="Pfam" id="PF12833">
    <property type="entry name" value="HTH_18"/>
    <property type="match status" value="1"/>
</dbReference>
<dbReference type="GO" id="GO:0043565">
    <property type="term" value="F:sequence-specific DNA binding"/>
    <property type="evidence" value="ECO:0007669"/>
    <property type="project" value="InterPro"/>
</dbReference>